<evidence type="ECO:0000313" key="2">
    <source>
        <dbReference type="EMBL" id="KAJ7632890.1"/>
    </source>
</evidence>
<organism evidence="2 3">
    <name type="scientific">Roridomyces roridus</name>
    <dbReference type="NCBI Taxonomy" id="1738132"/>
    <lineage>
        <taxon>Eukaryota</taxon>
        <taxon>Fungi</taxon>
        <taxon>Dikarya</taxon>
        <taxon>Basidiomycota</taxon>
        <taxon>Agaricomycotina</taxon>
        <taxon>Agaricomycetes</taxon>
        <taxon>Agaricomycetidae</taxon>
        <taxon>Agaricales</taxon>
        <taxon>Marasmiineae</taxon>
        <taxon>Mycenaceae</taxon>
        <taxon>Roridomyces</taxon>
    </lineage>
</organism>
<dbReference type="Proteomes" id="UP001221142">
    <property type="component" value="Unassembled WGS sequence"/>
</dbReference>
<evidence type="ECO:0000256" key="1">
    <source>
        <dbReference type="SAM" id="MobiDB-lite"/>
    </source>
</evidence>
<keyword evidence="3" id="KW-1185">Reference proteome</keyword>
<proteinExistence type="predicted"/>
<accession>A0AAD7BXA9</accession>
<name>A0AAD7BXA9_9AGAR</name>
<feature type="compositionally biased region" description="Basic and acidic residues" evidence="1">
    <location>
        <begin position="106"/>
        <end position="115"/>
    </location>
</feature>
<sequence>MHSEGRQIKEGQQPLKFILLRASTLGKSARRRCCARDFESRVTMRMPRAPRRHGQEPMHALFRGSTFLTLSLTASFRGTILGISRAARPRSLARRRLQLLRRSLSRKADSEHGRPQESGGATMRQILEHLRESRRRRRWRSQHLVQGGSRQLPPNLPRPLRLLGGVFVPDGRKHRHSWRRKRSESGRPSLPESRRAVRVL</sequence>
<feature type="region of interest" description="Disordered" evidence="1">
    <location>
        <begin position="138"/>
        <end position="200"/>
    </location>
</feature>
<protein>
    <submittedName>
        <fullName evidence="2">Uncharacterized protein</fullName>
    </submittedName>
</protein>
<feature type="region of interest" description="Disordered" evidence="1">
    <location>
        <begin position="103"/>
        <end position="124"/>
    </location>
</feature>
<evidence type="ECO:0000313" key="3">
    <source>
        <dbReference type="Proteomes" id="UP001221142"/>
    </source>
</evidence>
<dbReference type="EMBL" id="JARKIF010000008">
    <property type="protein sequence ID" value="KAJ7632890.1"/>
    <property type="molecule type" value="Genomic_DNA"/>
</dbReference>
<dbReference type="AlphaFoldDB" id="A0AAD7BXA9"/>
<feature type="compositionally biased region" description="Basic residues" evidence="1">
    <location>
        <begin position="172"/>
        <end position="182"/>
    </location>
</feature>
<comment type="caution">
    <text evidence="2">The sequence shown here is derived from an EMBL/GenBank/DDBJ whole genome shotgun (WGS) entry which is preliminary data.</text>
</comment>
<gene>
    <name evidence="2" type="ORF">FB45DRAFT_517895</name>
</gene>
<reference evidence="2" key="1">
    <citation type="submission" date="2023-03" db="EMBL/GenBank/DDBJ databases">
        <title>Massive genome expansion in bonnet fungi (Mycena s.s.) driven by repeated elements and novel gene families across ecological guilds.</title>
        <authorList>
            <consortium name="Lawrence Berkeley National Laboratory"/>
            <person name="Harder C.B."/>
            <person name="Miyauchi S."/>
            <person name="Viragh M."/>
            <person name="Kuo A."/>
            <person name="Thoen E."/>
            <person name="Andreopoulos B."/>
            <person name="Lu D."/>
            <person name="Skrede I."/>
            <person name="Drula E."/>
            <person name="Henrissat B."/>
            <person name="Morin E."/>
            <person name="Kohler A."/>
            <person name="Barry K."/>
            <person name="LaButti K."/>
            <person name="Morin E."/>
            <person name="Salamov A."/>
            <person name="Lipzen A."/>
            <person name="Mereny Z."/>
            <person name="Hegedus B."/>
            <person name="Baldrian P."/>
            <person name="Stursova M."/>
            <person name="Weitz H."/>
            <person name="Taylor A."/>
            <person name="Grigoriev I.V."/>
            <person name="Nagy L.G."/>
            <person name="Martin F."/>
            <person name="Kauserud H."/>
        </authorList>
    </citation>
    <scope>NUCLEOTIDE SEQUENCE</scope>
    <source>
        <strain evidence="2">9284</strain>
    </source>
</reference>